<feature type="region of interest" description="Disordered" evidence="1">
    <location>
        <begin position="141"/>
        <end position="163"/>
    </location>
</feature>
<dbReference type="PANTHER" id="PTHR33735:SF2">
    <property type="entry name" value="OS09G0468900 PROTEIN"/>
    <property type="match status" value="1"/>
</dbReference>
<accession>A0ABR2N0Z7</accession>
<keyword evidence="2" id="KW-0812">Transmembrane</keyword>
<gene>
    <name evidence="3" type="ORF">KSP40_PGU013737</name>
</gene>
<evidence type="ECO:0000256" key="2">
    <source>
        <dbReference type="SAM" id="Phobius"/>
    </source>
</evidence>
<evidence type="ECO:0000313" key="3">
    <source>
        <dbReference type="EMBL" id="KAK8969439.1"/>
    </source>
</evidence>
<dbReference type="EMBL" id="JBBWWR010000003">
    <property type="protein sequence ID" value="KAK8969439.1"/>
    <property type="molecule type" value="Genomic_DNA"/>
</dbReference>
<feature type="compositionally biased region" description="Polar residues" evidence="1">
    <location>
        <begin position="1"/>
        <end position="12"/>
    </location>
</feature>
<organism evidence="3 4">
    <name type="scientific">Platanthera guangdongensis</name>
    <dbReference type="NCBI Taxonomy" id="2320717"/>
    <lineage>
        <taxon>Eukaryota</taxon>
        <taxon>Viridiplantae</taxon>
        <taxon>Streptophyta</taxon>
        <taxon>Embryophyta</taxon>
        <taxon>Tracheophyta</taxon>
        <taxon>Spermatophyta</taxon>
        <taxon>Magnoliopsida</taxon>
        <taxon>Liliopsida</taxon>
        <taxon>Asparagales</taxon>
        <taxon>Orchidaceae</taxon>
        <taxon>Orchidoideae</taxon>
        <taxon>Orchideae</taxon>
        <taxon>Orchidinae</taxon>
        <taxon>Platanthera</taxon>
    </lineage>
</organism>
<dbReference type="PANTHER" id="PTHR33735">
    <property type="entry name" value="EXPRESSED PROTEIN"/>
    <property type="match status" value="1"/>
</dbReference>
<evidence type="ECO:0000256" key="1">
    <source>
        <dbReference type="SAM" id="MobiDB-lite"/>
    </source>
</evidence>
<evidence type="ECO:0000313" key="4">
    <source>
        <dbReference type="Proteomes" id="UP001412067"/>
    </source>
</evidence>
<name>A0ABR2N0Z7_9ASPA</name>
<feature type="transmembrane region" description="Helical" evidence="2">
    <location>
        <begin position="86"/>
        <end position="109"/>
    </location>
</feature>
<reference evidence="3 4" key="1">
    <citation type="journal article" date="2022" name="Nat. Plants">
        <title>Genomes of leafy and leafless Platanthera orchids illuminate the evolution of mycoheterotrophy.</title>
        <authorList>
            <person name="Li M.H."/>
            <person name="Liu K.W."/>
            <person name="Li Z."/>
            <person name="Lu H.C."/>
            <person name="Ye Q.L."/>
            <person name="Zhang D."/>
            <person name="Wang J.Y."/>
            <person name="Li Y.F."/>
            <person name="Zhong Z.M."/>
            <person name="Liu X."/>
            <person name="Yu X."/>
            <person name="Liu D.K."/>
            <person name="Tu X.D."/>
            <person name="Liu B."/>
            <person name="Hao Y."/>
            <person name="Liao X.Y."/>
            <person name="Jiang Y.T."/>
            <person name="Sun W.H."/>
            <person name="Chen J."/>
            <person name="Chen Y.Q."/>
            <person name="Ai Y."/>
            <person name="Zhai J.W."/>
            <person name="Wu S.S."/>
            <person name="Zhou Z."/>
            <person name="Hsiao Y.Y."/>
            <person name="Wu W.L."/>
            <person name="Chen Y.Y."/>
            <person name="Lin Y.F."/>
            <person name="Hsu J.L."/>
            <person name="Li C.Y."/>
            <person name="Wang Z.W."/>
            <person name="Zhao X."/>
            <person name="Zhong W.Y."/>
            <person name="Ma X.K."/>
            <person name="Ma L."/>
            <person name="Huang J."/>
            <person name="Chen G.Z."/>
            <person name="Huang M.Z."/>
            <person name="Huang L."/>
            <person name="Peng D.H."/>
            <person name="Luo Y.B."/>
            <person name="Zou S.Q."/>
            <person name="Chen S.P."/>
            <person name="Lan S."/>
            <person name="Tsai W.C."/>
            <person name="Van de Peer Y."/>
            <person name="Liu Z.J."/>
        </authorList>
    </citation>
    <scope>NUCLEOTIDE SEQUENCE [LARGE SCALE GENOMIC DNA]</scope>
    <source>
        <strain evidence="3">Lor288</strain>
    </source>
</reference>
<keyword evidence="2" id="KW-0472">Membrane</keyword>
<sequence length="351" mass="38419">MSQAQESTNETTISEDDNNLVDISGDVETTDQGVASESHKRQKKKAYDFFDFVTMLLKNKNHRETFMCLREDIRVKWLNTCRREGIILEFAFVVALLYSGCTTVAPWVFHGLLVGRAALGVRPRSLQKKCMPIIPRGALNSRGREARPQAAGSSPAGRQGASVAGRFCRPRPVCVLGRPMISSGDNSIIAQTTTTTTTTSTGQNVQILSLASNLPPWATLVLGSILLLAIPFCRKHIRLQDVTKNVESATEVVEMVAEATEKVAEELIHVLPNGWLKEAVVELEKIAFFVDKSAEVTESIIDKVEDVVEVLDTTLKPVLNGEQIKLDGDGEGVTEKIGMPTKISATAELKE</sequence>
<keyword evidence="2" id="KW-1133">Transmembrane helix</keyword>
<comment type="caution">
    <text evidence="3">The sequence shown here is derived from an EMBL/GenBank/DDBJ whole genome shotgun (WGS) entry which is preliminary data.</text>
</comment>
<keyword evidence="4" id="KW-1185">Reference proteome</keyword>
<feature type="region of interest" description="Disordered" evidence="1">
    <location>
        <begin position="1"/>
        <end position="24"/>
    </location>
</feature>
<proteinExistence type="predicted"/>
<dbReference type="Proteomes" id="UP001412067">
    <property type="component" value="Unassembled WGS sequence"/>
</dbReference>
<protein>
    <submittedName>
        <fullName evidence="3">Uncharacterized protein</fullName>
    </submittedName>
</protein>